<comment type="caution">
    <text evidence="9">The sequence shown here is derived from an EMBL/GenBank/DDBJ whole genome shotgun (WGS) entry which is preliminary data.</text>
</comment>
<feature type="domain" description="GS catalytic" evidence="8">
    <location>
        <begin position="98"/>
        <end position="415"/>
    </location>
</feature>
<evidence type="ECO:0000259" key="8">
    <source>
        <dbReference type="PROSITE" id="PS51987"/>
    </source>
</evidence>
<name>A0ABV3Y3E0_9ACTN</name>
<dbReference type="InterPro" id="IPR008147">
    <property type="entry name" value="Gln_synt_N"/>
</dbReference>
<evidence type="ECO:0000256" key="2">
    <source>
        <dbReference type="ARBA" id="ARBA00022598"/>
    </source>
</evidence>
<dbReference type="SMART" id="SM01230">
    <property type="entry name" value="Gln-synt_C"/>
    <property type="match status" value="1"/>
</dbReference>
<dbReference type="Gene3D" id="3.30.590.10">
    <property type="entry name" value="Glutamine synthetase/guanido kinase, catalytic domain"/>
    <property type="match status" value="1"/>
</dbReference>
<sequence length="415" mass="45064">MSLSRVAGNVGDFAWVRLIFTDLAGATRAVQIPGDAFEKALRDGVRVDGSALEGRNRLIETDLVLRPDPTTLCASSARVARVVCDIFDYEGNPWPLDPRQTLRQMVESTSVASSGWTGAAELEWYLVRSDLMPVDSEGYFSYARGQGEQLLERTAAELQGLNVSLTGAHHEAGPGQYEVNVAASTPMALADTLMNARTVIADMAHAEGLIATFMARPLNDLPGSGMHIHQVLRNANDDDMERIERIVAGILHHGPALCAFSAPTINSYRRLHRGAEAPSYATWAHSSRAALVRVSPTDGDAISVEYRGSDSSANPYLVIAALLAAAEIGLADELKLPAPLEESVEGVGLAQVETAPTQLPRSLEQAITQLLGDEELIDCFDDRLIGRYAEDLMAEVEASQGYVSEWERQRYLQNF</sequence>
<evidence type="ECO:0000313" key="9">
    <source>
        <dbReference type="EMBL" id="MEX6430087.1"/>
    </source>
</evidence>
<protein>
    <submittedName>
        <fullName evidence="9">Glutamine synthetase family protein</fullName>
        <ecNumber evidence="9">6.3.1.-</ecNumber>
    </submittedName>
</protein>
<dbReference type="PROSITE" id="PS51987">
    <property type="entry name" value="GS_CATALYTIC"/>
    <property type="match status" value="1"/>
</dbReference>
<dbReference type="GO" id="GO:0016874">
    <property type="term" value="F:ligase activity"/>
    <property type="evidence" value="ECO:0007669"/>
    <property type="project" value="UniProtKB-KW"/>
</dbReference>
<evidence type="ECO:0000256" key="4">
    <source>
        <dbReference type="ARBA" id="ARBA00022840"/>
    </source>
</evidence>
<evidence type="ECO:0000313" key="10">
    <source>
        <dbReference type="Proteomes" id="UP001560267"/>
    </source>
</evidence>
<dbReference type="SUPFAM" id="SSF55931">
    <property type="entry name" value="Glutamine synthetase/guanido kinase"/>
    <property type="match status" value="1"/>
</dbReference>
<evidence type="ECO:0000256" key="3">
    <source>
        <dbReference type="ARBA" id="ARBA00022741"/>
    </source>
</evidence>
<evidence type="ECO:0000256" key="1">
    <source>
        <dbReference type="ARBA" id="ARBA00009897"/>
    </source>
</evidence>
<reference evidence="9 10" key="1">
    <citation type="submission" date="2024-07" db="EMBL/GenBank/DDBJ databases">
        <title>Draft Genome Sequence of Ferrimicrobium acidiphilum Strain YE2023, Isolated from a Pulp of Bioleach Reactor.</title>
        <authorList>
            <person name="Elkina Y.A."/>
            <person name="Bulaeva A.G."/>
            <person name="Beletsky A.V."/>
            <person name="Mardanov A.V."/>
        </authorList>
    </citation>
    <scope>NUCLEOTIDE SEQUENCE [LARGE SCALE GENOMIC DNA]</scope>
    <source>
        <strain evidence="9 10">YE2023</strain>
    </source>
</reference>
<evidence type="ECO:0000259" key="7">
    <source>
        <dbReference type="PROSITE" id="PS51986"/>
    </source>
</evidence>
<proteinExistence type="inferred from homology"/>
<dbReference type="EMBL" id="JBFSHR010000035">
    <property type="protein sequence ID" value="MEX6430087.1"/>
    <property type="molecule type" value="Genomic_DNA"/>
</dbReference>
<gene>
    <name evidence="9" type="ORF">AB6A68_09595</name>
</gene>
<keyword evidence="10" id="KW-1185">Reference proteome</keyword>
<dbReference type="Pfam" id="PF00120">
    <property type="entry name" value="Gln-synt_C"/>
    <property type="match status" value="1"/>
</dbReference>
<dbReference type="PANTHER" id="PTHR43785:SF12">
    <property type="entry name" value="TYPE-1 GLUTAMINE SYNTHETASE 2"/>
    <property type="match status" value="1"/>
</dbReference>
<dbReference type="SUPFAM" id="SSF54368">
    <property type="entry name" value="Glutamine synthetase, N-terminal domain"/>
    <property type="match status" value="1"/>
</dbReference>
<dbReference type="RefSeq" id="WP_298385768.1">
    <property type="nucleotide sequence ID" value="NZ_JBFSHR010000035.1"/>
</dbReference>
<comment type="similarity">
    <text evidence="1 5 6">Belongs to the glutamine synthetase family.</text>
</comment>
<keyword evidence="4" id="KW-0067">ATP-binding</keyword>
<keyword evidence="3" id="KW-0547">Nucleotide-binding</keyword>
<accession>A0ABV3Y3E0</accession>
<dbReference type="Proteomes" id="UP001560267">
    <property type="component" value="Unassembled WGS sequence"/>
</dbReference>
<dbReference type="InterPro" id="IPR008146">
    <property type="entry name" value="Gln_synth_cat_dom"/>
</dbReference>
<dbReference type="InterPro" id="IPR036651">
    <property type="entry name" value="Gln_synt_N_sf"/>
</dbReference>
<dbReference type="Gene3D" id="3.10.20.70">
    <property type="entry name" value="Glutamine synthetase, N-terminal domain"/>
    <property type="match status" value="1"/>
</dbReference>
<evidence type="ECO:0000256" key="5">
    <source>
        <dbReference type="PROSITE-ProRule" id="PRU01330"/>
    </source>
</evidence>
<organism evidence="9 10">
    <name type="scientific">Ferrimicrobium acidiphilum</name>
    <dbReference type="NCBI Taxonomy" id="121039"/>
    <lineage>
        <taxon>Bacteria</taxon>
        <taxon>Bacillati</taxon>
        <taxon>Actinomycetota</taxon>
        <taxon>Acidimicrobiia</taxon>
        <taxon>Acidimicrobiales</taxon>
        <taxon>Acidimicrobiaceae</taxon>
        <taxon>Ferrimicrobium</taxon>
    </lineage>
</organism>
<dbReference type="PROSITE" id="PS51986">
    <property type="entry name" value="GS_BETA_GRASP"/>
    <property type="match status" value="1"/>
</dbReference>
<feature type="domain" description="GS beta-grasp" evidence="7">
    <location>
        <begin position="11"/>
        <end position="91"/>
    </location>
</feature>
<dbReference type="EC" id="6.3.1.-" evidence="9"/>
<keyword evidence="2 9" id="KW-0436">Ligase</keyword>
<dbReference type="PANTHER" id="PTHR43785">
    <property type="entry name" value="GAMMA-GLUTAMYLPUTRESCINE SYNTHETASE"/>
    <property type="match status" value="1"/>
</dbReference>
<dbReference type="Pfam" id="PF03951">
    <property type="entry name" value="Gln-synt_N"/>
    <property type="match status" value="1"/>
</dbReference>
<evidence type="ECO:0000256" key="6">
    <source>
        <dbReference type="RuleBase" id="RU000384"/>
    </source>
</evidence>
<dbReference type="InterPro" id="IPR014746">
    <property type="entry name" value="Gln_synth/guanido_kin_cat_dom"/>
</dbReference>